<accession>A0ABV0N6X8</accession>
<comment type="caution">
    <text evidence="1">The sequence shown here is derived from an EMBL/GenBank/DDBJ whole genome shotgun (WGS) entry which is preliminary data.</text>
</comment>
<reference evidence="1 2" key="1">
    <citation type="submission" date="2021-06" db="EMBL/GenBank/DDBJ databases">
        <authorList>
            <person name="Palmer J.M."/>
        </authorList>
    </citation>
    <scope>NUCLEOTIDE SEQUENCE [LARGE SCALE GENOMIC DNA]</scope>
    <source>
        <strain evidence="1 2">GA_2019</strain>
        <tissue evidence="1">Muscle</tissue>
    </source>
</reference>
<evidence type="ECO:0000313" key="1">
    <source>
        <dbReference type="EMBL" id="MEQ2166796.1"/>
    </source>
</evidence>
<organism evidence="1 2">
    <name type="scientific">Goodea atripinnis</name>
    <dbReference type="NCBI Taxonomy" id="208336"/>
    <lineage>
        <taxon>Eukaryota</taxon>
        <taxon>Metazoa</taxon>
        <taxon>Chordata</taxon>
        <taxon>Craniata</taxon>
        <taxon>Vertebrata</taxon>
        <taxon>Euteleostomi</taxon>
        <taxon>Actinopterygii</taxon>
        <taxon>Neopterygii</taxon>
        <taxon>Teleostei</taxon>
        <taxon>Neoteleostei</taxon>
        <taxon>Acanthomorphata</taxon>
        <taxon>Ovalentaria</taxon>
        <taxon>Atherinomorphae</taxon>
        <taxon>Cyprinodontiformes</taxon>
        <taxon>Goodeidae</taxon>
        <taxon>Goodea</taxon>
    </lineage>
</organism>
<keyword evidence="2" id="KW-1185">Reference proteome</keyword>
<sequence length="188" mass="21566">MDRTVAQPHTATSFKLYVLRRNNPITPSSSVEKFYKFKALLRRCPQRKSVKESCQQLQTVVEKLYFLKKENDDNHSISVINLALRGTGLTASDVLQSRAETKIRMRQRLTPPYISLENPYVAWHPLPGKSRGESQPDFHADISAPLQQIVCWTSRGSRDRKRVGWCRNKGGSHCHFKLGHHLRSTKAI</sequence>
<evidence type="ECO:0000313" key="2">
    <source>
        <dbReference type="Proteomes" id="UP001476798"/>
    </source>
</evidence>
<name>A0ABV0N6X8_9TELE</name>
<dbReference type="Proteomes" id="UP001476798">
    <property type="component" value="Unassembled WGS sequence"/>
</dbReference>
<proteinExistence type="predicted"/>
<protein>
    <submittedName>
        <fullName evidence="1">Uncharacterized protein</fullName>
    </submittedName>
</protein>
<gene>
    <name evidence="1" type="ORF">GOODEAATRI_031980</name>
</gene>
<dbReference type="EMBL" id="JAHRIO010025708">
    <property type="protein sequence ID" value="MEQ2166796.1"/>
    <property type="molecule type" value="Genomic_DNA"/>
</dbReference>